<gene>
    <name evidence="1" type="ORF">NDU88_003577</name>
</gene>
<keyword evidence="2" id="KW-1185">Reference proteome</keyword>
<reference evidence="1" key="1">
    <citation type="journal article" date="2022" name="bioRxiv">
        <title>Sequencing and chromosome-scale assembly of the giantPleurodeles waltlgenome.</title>
        <authorList>
            <person name="Brown T."/>
            <person name="Elewa A."/>
            <person name="Iarovenko S."/>
            <person name="Subramanian E."/>
            <person name="Araus A.J."/>
            <person name="Petzold A."/>
            <person name="Susuki M."/>
            <person name="Suzuki K.-i.T."/>
            <person name="Hayashi T."/>
            <person name="Toyoda A."/>
            <person name="Oliveira C."/>
            <person name="Osipova E."/>
            <person name="Leigh N.D."/>
            <person name="Simon A."/>
            <person name="Yun M.H."/>
        </authorList>
    </citation>
    <scope>NUCLEOTIDE SEQUENCE</scope>
    <source>
        <strain evidence="1">20211129_DDA</strain>
        <tissue evidence="1">Liver</tissue>
    </source>
</reference>
<comment type="caution">
    <text evidence="1">The sequence shown here is derived from an EMBL/GenBank/DDBJ whole genome shotgun (WGS) entry which is preliminary data.</text>
</comment>
<dbReference type="EMBL" id="JANPWB010000014">
    <property type="protein sequence ID" value="KAJ1098466.1"/>
    <property type="molecule type" value="Genomic_DNA"/>
</dbReference>
<proteinExistence type="predicted"/>
<sequence length="71" mass="8107">MYPSGISTVEEKLDVVLEAIKQSWVSIKDKTGTVAMDLTLLRNDHRKLIDRACTTEQTVTELQLQMQEKKT</sequence>
<organism evidence="1 2">
    <name type="scientific">Pleurodeles waltl</name>
    <name type="common">Iberian ribbed newt</name>
    <dbReference type="NCBI Taxonomy" id="8319"/>
    <lineage>
        <taxon>Eukaryota</taxon>
        <taxon>Metazoa</taxon>
        <taxon>Chordata</taxon>
        <taxon>Craniata</taxon>
        <taxon>Vertebrata</taxon>
        <taxon>Euteleostomi</taxon>
        <taxon>Amphibia</taxon>
        <taxon>Batrachia</taxon>
        <taxon>Caudata</taxon>
        <taxon>Salamandroidea</taxon>
        <taxon>Salamandridae</taxon>
        <taxon>Pleurodelinae</taxon>
        <taxon>Pleurodeles</taxon>
    </lineage>
</organism>
<name>A0AAV7M3R7_PLEWA</name>
<protein>
    <submittedName>
        <fullName evidence="1">Uncharacterized protein</fullName>
    </submittedName>
</protein>
<accession>A0AAV7M3R7</accession>
<dbReference type="AlphaFoldDB" id="A0AAV7M3R7"/>
<evidence type="ECO:0000313" key="1">
    <source>
        <dbReference type="EMBL" id="KAJ1098466.1"/>
    </source>
</evidence>
<evidence type="ECO:0000313" key="2">
    <source>
        <dbReference type="Proteomes" id="UP001066276"/>
    </source>
</evidence>
<dbReference type="Proteomes" id="UP001066276">
    <property type="component" value="Chromosome 10"/>
</dbReference>